<organism evidence="1">
    <name type="scientific">viral metagenome</name>
    <dbReference type="NCBI Taxonomy" id="1070528"/>
    <lineage>
        <taxon>unclassified sequences</taxon>
        <taxon>metagenomes</taxon>
        <taxon>organismal metagenomes</taxon>
    </lineage>
</organism>
<dbReference type="AlphaFoldDB" id="A0A6C0ATS2"/>
<accession>A0A6C0ATS2</accession>
<reference evidence="1" key="1">
    <citation type="journal article" date="2020" name="Nature">
        <title>Giant virus diversity and host interactions through global metagenomics.</title>
        <authorList>
            <person name="Schulz F."/>
            <person name="Roux S."/>
            <person name="Paez-Espino D."/>
            <person name="Jungbluth S."/>
            <person name="Walsh D.A."/>
            <person name="Denef V.J."/>
            <person name="McMahon K.D."/>
            <person name="Konstantinidis K.T."/>
            <person name="Eloe-Fadrosh E.A."/>
            <person name="Kyrpides N.C."/>
            <person name="Woyke T."/>
        </authorList>
    </citation>
    <scope>NUCLEOTIDE SEQUENCE</scope>
    <source>
        <strain evidence="1">GVMAG-S-ERX555943-30</strain>
    </source>
</reference>
<dbReference type="EMBL" id="MN738750">
    <property type="protein sequence ID" value="QHS83182.1"/>
    <property type="molecule type" value="Genomic_DNA"/>
</dbReference>
<sequence length="157" mass="18001">MDCRKKTKEACKASTKCTYATGKKRNYCKKKNTIKSLCRKKNETKCKRVRGCKFASGTKRKFCRKNVTKRRKKIMKGGAPVYPIQDKVDEIKKHLKAIDDLGEAHDNMFHEVFEKIDNISDDLTSLRTLTEDAIENNTTDIEDISTRLGNIENHANA</sequence>
<protein>
    <submittedName>
        <fullName evidence="1">Uncharacterized protein</fullName>
    </submittedName>
</protein>
<evidence type="ECO:0000313" key="1">
    <source>
        <dbReference type="EMBL" id="QHS83182.1"/>
    </source>
</evidence>
<proteinExistence type="predicted"/>
<name>A0A6C0ATS2_9ZZZZ</name>